<dbReference type="RefSeq" id="WP_044222028.1">
    <property type="nucleotide sequence ID" value="NZ_JRYR02000001.1"/>
</dbReference>
<dbReference type="InterPro" id="IPR007372">
    <property type="entry name" value="Lipid/polyisoprenoid-bd_YceI"/>
</dbReference>
<feature type="signal peptide" evidence="1">
    <location>
        <begin position="1"/>
        <end position="21"/>
    </location>
</feature>
<proteinExistence type="predicted"/>
<accession>A0A1S1YX71</accession>
<dbReference type="Proteomes" id="UP000179797">
    <property type="component" value="Unassembled WGS sequence"/>
</dbReference>
<dbReference type="Gene3D" id="2.40.128.110">
    <property type="entry name" value="Lipid/polyisoprenoid-binding, YceI-like"/>
    <property type="match status" value="1"/>
</dbReference>
<protein>
    <recommendedName>
        <fullName evidence="2">Lipid/polyisoprenoid-binding YceI-like domain-containing protein</fullName>
    </recommendedName>
</protein>
<sequence>MKKLSLSLITFCALSIWGCSSNNSTSEQNSNEKKTEVVSEKSYAYDASQTMVSFSAFKTTDKVAVSGRFQEFEVKTTKETVSNPIEILEGLTFEIPVNSIETNDKSRNGKIVEHFFGSMLNTANITGTVKSTANGKALVDIALNGVTKEVALNLKVSENIILIKGNIDMSDWDALGAINALNKVCDDLHKGPDGKSKLWSDVDLVIKSKLVTQ</sequence>
<dbReference type="InterPro" id="IPR036761">
    <property type="entry name" value="TTHA0802/YceI-like_sf"/>
</dbReference>
<dbReference type="Pfam" id="PF04264">
    <property type="entry name" value="YceI"/>
    <property type="match status" value="1"/>
</dbReference>
<dbReference type="STRING" id="915059.NH26_04230"/>
<evidence type="ECO:0000256" key="1">
    <source>
        <dbReference type="SAM" id="SignalP"/>
    </source>
</evidence>
<evidence type="ECO:0000313" key="4">
    <source>
        <dbReference type="Proteomes" id="UP000179797"/>
    </source>
</evidence>
<comment type="caution">
    <text evidence="3">The sequence shown here is derived from an EMBL/GenBank/DDBJ whole genome shotgun (WGS) entry which is preliminary data.</text>
</comment>
<dbReference type="SUPFAM" id="SSF101874">
    <property type="entry name" value="YceI-like"/>
    <property type="match status" value="1"/>
</dbReference>
<reference evidence="3 4" key="1">
    <citation type="journal article" date="2012" name="Int. J. Syst. Evol. Microbiol.">
        <title>Flammeovirga pacifica sp. nov., isolated from deep-sea sediment.</title>
        <authorList>
            <person name="Xu H."/>
            <person name="Fu Y."/>
            <person name="Yang N."/>
            <person name="Ding Z."/>
            <person name="Lai Q."/>
            <person name="Zeng R."/>
        </authorList>
    </citation>
    <scope>NUCLEOTIDE SEQUENCE [LARGE SCALE GENOMIC DNA]</scope>
    <source>
        <strain evidence="4">DSM 24597 / LMG 26175 / WPAGA1</strain>
    </source>
</reference>
<name>A0A1S1YX71_FLAPC</name>
<feature type="chain" id="PRO_5010207722" description="Lipid/polyisoprenoid-binding YceI-like domain-containing protein" evidence="1">
    <location>
        <begin position="22"/>
        <end position="213"/>
    </location>
</feature>
<keyword evidence="1" id="KW-0732">Signal</keyword>
<dbReference type="EMBL" id="JRYR02000001">
    <property type="protein sequence ID" value="OHX65611.1"/>
    <property type="molecule type" value="Genomic_DNA"/>
</dbReference>
<evidence type="ECO:0000313" key="3">
    <source>
        <dbReference type="EMBL" id="OHX65611.1"/>
    </source>
</evidence>
<feature type="domain" description="Lipid/polyisoprenoid-binding YceI-like" evidence="2">
    <location>
        <begin position="43"/>
        <end position="178"/>
    </location>
</feature>
<organism evidence="3 4">
    <name type="scientific">Flammeovirga pacifica</name>
    <dbReference type="NCBI Taxonomy" id="915059"/>
    <lineage>
        <taxon>Bacteria</taxon>
        <taxon>Pseudomonadati</taxon>
        <taxon>Bacteroidota</taxon>
        <taxon>Cytophagia</taxon>
        <taxon>Cytophagales</taxon>
        <taxon>Flammeovirgaceae</taxon>
        <taxon>Flammeovirga</taxon>
    </lineage>
</organism>
<dbReference type="OrthoDB" id="5292899at2"/>
<gene>
    <name evidence="3" type="ORF">NH26_04230</name>
</gene>
<dbReference type="AlphaFoldDB" id="A0A1S1YX71"/>
<keyword evidence="4" id="KW-1185">Reference proteome</keyword>
<evidence type="ECO:0000259" key="2">
    <source>
        <dbReference type="Pfam" id="PF04264"/>
    </source>
</evidence>